<protein>
    <submittedName>
        <fullName evidence="1">Uncharacterized protein</fullName>
    </submittedName>
</protein>
<gene>
    <name evidence="1" type="ORF">THIOM_004296</name>
</gene>
<keyword evidence="2" id="KW-1185">Reference proteome</keyword>
<comment type="caution">
    <text evidence="1">The sequence shown here is derived from an EMBL/GenBank/DDBJ whole genome shotgun (WGS) entry which is preliminary data.</text>
</comment>
<dbReference type="Proteomes" id="UP000076962">
    <property type="component" value="Unassembled WGS sequence"/>
</dbReference>
<evidence type="ECO:0000313" key="1">
    <source>
        <dbReference type="EMBL" id="OAD20024.1"/>
    </source>
</evidence>
<dbReference type="EMBL" id="LUTY01002575">
    <property type="protein sequence ID" value="OAD20024.1"/>
    <property type="molecule type" value="Genomic_DNA"/>
</dbReference>
<reference evidence="1 2" key="1">
    <citation type="submission" date="2016-05" db="EMBL/GenBank/DDBJ databases">
        <title>Single-cell genome of chain-forming Candidatus Thiomargarita nelsonii and comparison to other large sulfur-oxidizing bacteria.</title>
        <authorList>
            <person name="Winkel M."/>
            <person name="Salman V."/>
            <person name="Woyke T."/>
            <person name="Schulz-Vogt H."/>
            <person name="Richter M."/>
            <person name="Flood B."/>
            <person name="Bailey J."/>
            <person name="Amann R."/>
            <person name="Mussmann M."/>
        </authorList>
    </citation>
    <scope>NUCLEOTIDE SEQUENCE [LARGE SCALE GENOMIC DNA]</scope>
    <source>
        <strain evidence="1 2">THI036</strain>
    </source>
</reference>
<proteinExistence type="predicted"/>
<organism evidence="1 2">
    <name type="scientific">Candidatus Thiomargarita nelsonii</name>
    <dbReference type="NCBI Taxonomy" id="1003181"/>
    <lineage>
        <taxon>Bacteria</taxon>
        <taxon>Pseudomonadati</taxon>
        <taxon>Pseudomonadota</taxon>
        <taxon>Gammaproteobacteria</taxon>
        <taxon>Thiotrichales</taxon>
        <taxon>Thiotrichaceae</taxon>
        <taxon>Thiomargarita</taxon>
    </lineage>
</organism>
<dbReference type="AlphaFoldDB" id="A0A176RWA9"/>
<evidence type="ECO:0000313" key="2">
    <source>
        <dbReference type="Proteomes" id="UP000076962"/>
    </source>
</evidence>
<accession>A0A176RWA9</accession>
<sequence>MSFLMLKELSRKIHRRVIVSLESLLARLDSNFAYKNRRKRWETQSSSLRQIFFLLGKSLKFLKK</sequence>
<name>A0A176RWA9_9GAMM</name>